<organism evidence="1">
    <name type="scientific">Anguilla anguilla</name>
    <name type="common">European freshwater eel</name>
    <name type="synonym">Muraena anguilla</name>
    <dbReference type="NCBI Taxonomy" id="7936"/>
    <lineage>
        <taxon>Eukaryota</taxon>
        <taxon>Metazoa</taxon>
        <taxon>Chordata</taxon>
        <taxon>Craniata</taxon>
        <taxon>Vertebrata</taxon>
        <taxon>Euteleostomi</taxon>
        <taxon>Actinopterygii</taxon>
        <taxon>Neopterygii</taxon>
        <taxon>Teleostei</taxon>
        <taxon>Anguilliformes</taxon>
        <taxon>Anguillidae</taxon>
        <taxon>Anguilla</taxon>
    </lineage>
</organism>
<evidence type="ECO:0000313" key="1">
    <source>
        <dbReference type="EMBL" id="JAH46379.1"/>
    </source>
</evidence>
<protein>
    <submittedName>
        <fullName evidence="1">Uncharacterized protein</fullName>
    </submittedName>
</protein>
<accession>A0A0E9SYG1</accession>
<proteinExistence type="predicted"/>
<dbReference type="AlphaFoldDB" id="A0A0E9SYG1"/>
<sequence>MDVQCEVHIRPHVLIIKNSLRWSGNMSS</sequence>
<dbReference type="EMBL" id="GBXM01062198">
    <property type="protein sequence ID" value="JAH46379.1"/>
    <property type="molecule type" value="Transcribed_RNA"/>
</dbReference>
<reference evidence="1" key="1">
    <citation type="submission" date="2014-11" db="EMBL/GenBank/DDBJ databases">
        <authorList>
            <person name="Amaro Gonzalez C."/>
        </authorList>
    </citation>
    <scope>NUCLEOTIDE SEQUENCE</scope>
</reference>
<name>A0A0E9SYG1_ANGAN</name>
<reference evidence="1" key="2">
    <citation type="journal article" date="2015" name="Fish Shellfish Immunol.">
        <title>Early steps in the European eel (Anguilla anguilla)-Vibrio vulnificus interaction in the gills: Role of the RtxA13 toxin.</title>
        <authorList>
            <person name="Callol A."/>
            <person name="Pajuelo D."/>
            <person name="Ebbesson L."/>
            <person name="Teles M."/>
            <person name="MacKenzie S."/>
            <person name="Amaro C."/>
        </authorList>
    </citation>
    <scope>NUCLEOTIDE SEQUENCE</scope>
</reference>